<dbReference type="AlphaFoldDB" id="A0A644WXV2"/>
<proteinExistence type="predicted"/>
<organism evidence="1">
    <name type="scientific">bioreactor metagenome</name>
    <dbReference type="NCBI Taxonomy" id="1076179"/>
    <lineage>
        <taxon>unclassified sequences</taxon>
        <taxon>metagenomes</taxon>
        <taxon>ecological metagenomes</taxon>
    </lineage>
</organism>
<accession>A0A644WXV2</accession>
<protein>
    <submittedName>
        <fullName evidence="1">Uncharacterized protein</fullName>
    </submittedName>
</protein>
<name>A0A644WXV2_9ZZZZ</name>
<comment type="caution">
    <text evidence="1">The sequence shown here is derived from an EMBL/GenBank/DDBJ whole genome shotgun (WGS) entry which is preliminary data.</text>
</comment>
<evidence type="ECO:0000313" key="1">
    <source>
        <dbReference type="EMBL" id="MPM08652.1"/>
    </source>
</evidence>
<dbReference type="EMBL" id="VSSQ01001475">
    <property type="protein sequence ID" value="MPM08652.1"/>
    <property type="molecule type" value="Genomic_DNA"/>
</dbReference>
<sequence>MPAAEHRAIKQLRSGSMSNSVLSDRARAFDDVEQHCSMLLNYVALCREKTTKRKLQGMVTIFSLQPTDANSINFLLNMRIRMIMMMV</sequence>
<gene>
    <name evidence="1" type="ORF">SDC9_54966</name>
</gene>
<reference evidence="1" key="1">
    <citation type="submission" date="2019-08" db="EMBL/GenBank/DDBJ databases">
        <authorList>
            <person name="Kucharzyk K."/>
            <person name="Murdoch R.W."/>
            <person name="Higgins S."/>
            <person name="Loffler F."/>
        </authorList>
    </citation>
    <scope>NUCLEOTIDE SEQUENCE</scope>
</reference>